<reference evidence="4" key="1">
    <citation type="journal article" date="2013" name="Environ. Microbiol.">
        <title>Microbiota from the distal guts of lean and obese adolescents exhibit partial functional redundancy besides clear differences in community structure.</title>
        <authorList>
            <person name="Ferrer M."/>
            <person name="Ruiz A."/>
            <person name="Lanza F."/>
            <person name="Haange S.B."/>
            <person name="Oberbach A."/>
            <person name="Till H."/>
            <person name="Bargiela R."/>
            <person name="Campoy C."/>
            <person name="Segura M.T."/>
            <person name="Richter M."/>
            <person name="von Bergen M."/>
            <person name="Seifert J."/>
            <person name="Suarez A."/>
        </authorList>
    </citation>
    <scope>NUCLEOTIDE SEQUENCE</scope>
</reference>
<accession>K1SUG4</accession>
<feature type="non-terminal residue" evidence="4">
    <location>
        <position position="156"/>
    </location>
</feature>
<evidence type="ECO:0000256" key="2">
    <source>
        <dbReference type="SAM" id="MobiDB-lite"/>
    </source>
</evidence>
<dbReference type="GO" id="GO:0005975">
    <property type="term" value="P:carbohydrate metabolic process"/>
    <property type="evidence" value="ECO:0007669"/>
    <property type="project" value="InterPro"/>
</dbReference>
<feature type="region of interest" description="Disordered" evidence="2">
    <location>
        <begin position="135"/>
        <end position="156"/>
    </location>
</feature>
<evidence type="ECO:0000313" key="4">
    <source>
        <dbReference type="EMBL" id="EKC64267.1"/>
    </source>
</evidence>
<dbReference type="AlphaFoldDB" id="K1SUG4"/>
<comment type="caution">
    <text evidence="4">The sequence shown here is derived from an EMBL/GenBank/DDBJ whole genome shotgun (WGS) entry which is preliminary data.</text>
</comment>
<proteinExistence type="predicted"/>
<gene>
    <name evidence="4" type="ORF">OBE_07051</name>
</gene>
<dbReference type="Pfam" id="PF01915">
    <property type="entry name" value="Glyco_hydro_3_C"/>
    <property type="match status" value="1"/>
</dbReference>
<dbReference type="InterPro" id="IPR002772">
    <property type="entry name" value="Glyco_hydro_3_C"/>
</dbReference>
<evidence type="ECO:0000259" key="3">
    <source>
        <dbReference type="Pfam" id="PF01915"/>
    </source>
</evidence>
<protein>
    <submittedName>
        <fullName evidence="4">Hydrolase family 3 domain protein</fullName>
    </submittedName>
</protein>
<sequence>MLEMSRYAALARQAVAEGIVLLKNEAVLPLASGGRAALFGYAQFHYYQSGTGSGGLVNTAHVPNLPEVLGGPDGYQLDAEVQARYEAWLAEHPYEMGTGWAQEPWFQPEMPLDEDFVRAAAQRAETAFIVIGRTAGEDQDNSNTPGSFLLTEGEEN</sequence>
<dbReference type="Gene3D" id="3.40.50.1700">
    <property type="entry name" value="Glycoside hydrolase family 3 C-terminal domain"/>
    <property type="match status" value="1"/>
</dbReference>
<name>K1SUG4_9ZZZZ</name>
<organism evidence="4">
    <name type="scientific">human gut metagenome</name>
    <dbReference type="NCBI Taxonomy" id="408170"/>
    <lineage>
        <taxon>unclassified sequences</taxon>
        <taxon>metagenomes</taxon>
        <taxon>organismal metagenomes</taxon>
    </lineage>
</organism>
<dbReference type="InterPro" id="IPR036881">
    <property type="entry name" value="Glyco_hydro_3_C_sf"/>
</dbReference>
<dbReference type="EMBL" id="AJWZ01004842">
    <property type="protein sequence ID" value="EKC64267.1"/>
    <property type="molecule type" value="Genomic_DNA"/>
</dbReference>
<keyword evidence="1 4" id="KW-0378">Hydrolase</keyword>
<dbReference type="GO" id="GO:0004553">
    <property type="term" value="F:hydrolase activity, hydrolyzing O-glycosyl compounds"/>
    <property type="evidence" value="ECO:0007669"/>
    <property type="project" value="InterPro"/>
</dbReference>
<evidence type="ECO:0000256" key="1">
    <source>
        <dbReference type="ARBA" id="ARBA00022801"/>
    </source>
</evidence>
<feature type="domain" description="Glycoside hydrolase family 3 C-terminal" evidence="3">
    <location>
        <begin position="19"/>
        <end position="143"/>
    </location>
</feature>
<dbReference type="SUPFAM" id="SSF52279">
    <property type="entry name" value="Beta-D-glucan exohydrolase, C-terminal domain"/>
    <property type="match status" value="1"/>
</dbReference>